<comment type="function">
    <text evidence="7">The main replicative DNA helicase, it participates in initiation and elongation during chromosome replication. Travels ahead of the DNA replisome, separating dsDNA into templates for DNA synthesis. A processive ATP-dependent 5'-3' DNA helicase it has DNA-dependent ATPase activity.</text>
</comment>
<evidence type="ECO:0000256" key="8">
    <source>
        <dbReference type="SAM" id="MobiDB-lite"/>
    </source>
</evidence>
<dbReference type="FunFam" id="3.40.50.300:FF:000351">
    <property type="entry name" value="Replicative DNA helicase"/>
    <property type="match status" value="1"/>
</dbReference>
<dbReference type="CDD" id="cd00984">
    <property type="entry name" value="DnaB_C"/>
    <property type="match status" value="1"/>
</dbReference>
<comment type="subcellular location">
    <subcellularLocation>
        <location evidence="1">Cell outer membrane</location>
    </subcellularLocation>
</comment>
<dbReference type="NCBIfam" id="TIGR00665">
    <property type="entry name" value="DnaB"/>
    <property type="match status" value="1"/>
</dbReference>
<dbReference type="Pfam" id="PF07980">
    <property type="entry name" value="SusD_RagB"/>
    <property type="match status" value="1"/>
</dbReference>
<reference evidence="10 11" key="1">
    <citation type="journal article" date="2021" name="Elife">
        <title>Chloroplast acquisition without the gene transfer in kleptoplastic sea slugs, Plakobranchus ocellatus.</title>
        <authorList>
            <person name="Maeda T."/>
            <person name="Takahashi S."/>
            <person name="Yoshida T."/>
            <person name="Shimamura S."/>
            <person name="Takaki Y."/>
            <person name="Nagai Y."/>
            <person name="Toyoda A."/>
            <person name="Suzuki Y."/>
            <person name="Arimoto A."/>
            <person name="Ishii H."/>
            <person name="Satoh N."/>
            <person name="Nishiyama T."/>
            <person name="Hasebe M."/>
            <person name="Maruyama T."/>
            <person name="Minagawa J."/>
            <person name="Obokata J."/>
            <person name="Shigenobu S."/>
        </authorList>
    </citation>
    <scope>NUCLEOTIDE SEQUENCE [LARGE SCALE GENOMIC DNA]</scope>
</reference>
<dbReference type="InterPro" id="IPR012944">
    <property type="entry name" value="SusD_RagB_dom"/>
</dbReference>
<keyword evidence="4" id="KW-0732">Signal</keyword>
<evidence type="ECO:0000256" key="1">
    <source>
        <dbReference type="ARBA" id="ARBA00004442"/>
    </source>
</evidence>
<keyword evidence="11" id="KW-1185">Reference proteome</keyword>
<evidence type="ECO:0000313" key="10">
    <source>
        <dbReference type="EMBL" id="GFR77538.1"/>
    </source>
</evidence>
<proteinExistence type="inferred from homology"/>
<dbReference type="Gene3D" id="1.25.40.390">
    <property type="match status" value="1"/>
</dbReference>
<dbReference type="InterPro" id="IPR033985">
    <property type="entry name" value="SusD-like_N"/>
</dbReference>
<evidence type="ECO:0000256" key="5">
    <source>
        <dbReference type="ARBA" id="ARBA00023136"/>
    </source>
</evidence>
<organism evidence="10 11">
    <name type="scientific">Elysia marginata</name>
    <dbReference type="NCBI Taxonomy" id="1093978"/>
    <lineage>
        <taxon>Eukaryota</taxon>
        <taxon>Metazoa</taxon>
        <taxon>Spiralia</taxon>
        <taxon>Lophotrochozoa</taxon>
        <taxon>Mollusca</taxon>
        <taxon>Gastropoda</taxon>
        <taxon>Heterobranchia</taxon>
        <taxon>Euthyneura</taxon>
        <taxon>Panpulmonata</taxon>
        <taxon>Sacoglossa</taxon>
        <taxon>Placobranchoidea</taxon>
        <taxon>Plakobranchidae</taxon>
        <taxon>Elysia</taxon>
    </lineage>
</organism>
<keyword evidence="5" id="KW-0472">Membrane</keyword>
<comment type="similarity">
    <text evidence="7">Belongs to the helicase family. DnaB subfamily.</text>
</comment>
<keyword evidence="7" id="KW-0547">Nucleotide-binding</keyword>
<dbReference type="SMART" id="SM00382">
    <property type="entry name" value="AAA"/>
    <property type="match status" value="1"/>
</dbReference>
<dbReference type="EMBL" id="BMAT01004643">
    <property type="protein sequence ID" value="GFR77538.1"/>
    <property type="molecule type" value="Genomic_DNA"/>
</dbReference>
<dbReference type="InterPro" id="IPR007692">
    <property type="entry name" value="DNA_helicase_DnaB"/>
</dbReference>
<dbReference type="GO" id="GO:0006269">
    <property type="term" value="P:DNA replication, synthesis of primer"/>
    <property type="evidence" value="ECO:0007669"/>
    <property type="project" value="UniProtKB-UniRule"/>
</dbReference>
<name>A0AAV4FXU4_9GAST</name>
<dbReference type="Gene3D" id="3.40.630.10">
    <property type="entry name" value="Zn peptidases"/>
    <property type="match status" value="1"/>
</dbReference>
<evidence type="ECO:0000259" key="9">
    <source>
        <dbReference type="PROSITE" id="PS51199"/>
    </source>
</evidence>
<keyword evidence="7" id="KW-0378">Hydrolase</keyword>
<accession>A0AAV4FXU4</accession>
<dbReference type="Proteomes" id="UP000762676">
    <property type="component" value="Unassembled WGS sequence"/>
</dbReference>
<dbReference type="Pfam" id="PF01546">
    <property type="entry name" value="Peptidase_M20"/>
    <property type="match status" value="1"/>
</dbReference>
<dbReference type="Gene3D" id="3.40.50.300">
    <property type="entry name" value="P-loop containing nucleotide triphosphate hydrolases"/>
    <property type="match status" value="1"/>
</dbReference>
<evidence type="ECO:0000313" key="11">
    <source>
        <dbReference type="Proteomes" id="UP000762676"/>
    </source>
</evidence>
<protein>
    <recommendedName>
        <fullName evidence="7">Replicative DNA helicase</fullName>
        <ecNumber evidence="7">5.6.2.3</ecNumber>
    </recommendedName>
</protein>
<dbReference type="SUPFAM" id="SSF52540">
    <property type="entry name" value="P-loop containing nucleoside triphosphate hydrolases"/>
    <property type="match status" value="1"/>
</dbReference>
<keyword evidence="7" id="KW-0067">ATP-binding</keyword>
<dbReference type="InterPro" id="IPR007694">
    <property type="entry name" value="DNA_helicase_DnaB-like_C"/>
</dbReference>
<dbReference type="EC" id="5.6.2.3" evidence="7"/>
<dbReference type="InterPro" id="IPR011990">
    <property type="entry name" value="TPR-like_helical_dom_sf"/>
</dbReference>
<dbReference type="InterPro" id="IPR027417">
    <property type="entry name" value="P-loop_NTPase"/>
</dbReference>
<dbReference type="PANTHER" id="PTHR30153:SF2">
    <property type="entry name" value="REPLICATIVE DNA HELICASE"/>
    <property type="match status" value="1"/>
</dbReference>
<dbReference type="PROSITE" id="PS51199">
    <property type="entry name" value="SF4_HELICASE"/>
    <property type="match status" value="1"/>
</dbReference>
<evidence type="ECO:0000256" key="7">
    <source>
        <dbReference type="RuleBase" id="RU362085"/>
    </source>
</evidence>
<gene>
    <name evidence="10" type="ORF">ElyMa_002240400</name>
</gene>
<sequence length="979" mass="108385">MQKQLVGVYAALKEYNSNAGGNIFFTGGTNWQYGDVTSDDVFKGSTSGDQGTLKDIETFTAGPSNAYFNGKWKLLYEGVSRANKFLNSLKESKAEALTSKIKEGMRAEAKFLRGHFYFQLYRMFRKVPYIDENTKDKLQPNDIDISDKIIEDFEYAKNSLPDTQADSGRATKLAATAYLGKVYLYRAGYRTTDYKANKKEDGTDFEPTGDATKDFNAAKEQFEAVKGNYTLMTEFNDVYNPFKKEKNTEAIFSIKNSVNDGAPGGENGDAGSALNYVNGGPAGEDGNGCCGFYAPTESLASAYMTTKDGLPVLGGKITTDFGKGTKDAFTPHSKELDPRIDYTIGRRGIPFFDYGDHPGKEWSRGGKDQGNYTRKKRYISKEAYKAGYGAKPTWHPANAIDYHVIRYADVLLMLAECEVEVGTLSNATALVNEVRNRAKSSEPLKKADGTPAANYKIEPYTADFTSKEDARGKVRLERRLELALEGSRFFDLIKKHIDKSRDKLISELIAFLKIPSISADTSFAKDVDRASIFVENALKQAGAERVKRFFPPNGLPVVYAEKIVSPALPTVLVYGHYDVQPPDPLGLWESPPFEPIIKPTALHPQGAIFARGACDDKGQLYAHIKAFELMNQMDKISCNIKFLIEGEEEIGSPAESLVLQAKKNIEAIGKKEGFSGVISGFEKIDQLTSGWQPSDLIVVAARPGMGKTAFSLSMARNIAVDSNLPVAFFSLEMSALQIITRLISSETSISSQKLRTGKLSDDEWEQLNLRVSALEGAPLYIDDPVSLSIFDLRAKARRLASQHGIKVIIVDYLQLMTTGEHKKHGNREQEISNISRGLKALAKELDIPIIALAQLSRAVETRTGSKRPLLSDLRESGAIEQDADIVSFIYRPEYYKLDQWDDEQGGTTQGQAEFIVAKHRNGGLENIRLKFVAKYGKFENLTFFGEYESKINNSHGKEKNLPPSRGVFGDLDEGNSTPF</sequence>
<keyword evidence="6" id="KW-0998">Cell outer membrane</keyword>
<dbReference type="SUPFAM" id="SSF48452">
    <property type="entry name" value="TPR-like"/>
    <property type="match status" value="1"/>
</dbReference>
<dbReference type="GO" id="GO:0003677">
    <property type="term" value="F:DNA binding"/>
    <property type="evidence" value="ECO:0007669"/>
    <property type="project" value="UniProtKB-UniRule"/>
</dbReference>
<feature type="domain" description="SF4 helicase" evidence="9">
    <location>
        <begin position="670"/>
        <end position="945"/>
    </location>
</feature>
<keyword evidence="7 10" id="KW-0347">Helicase</keyword>
<dbReference type="Pfam" id="PF14322">
    <property type="entry name" value="SusD-like_3"/>
    <property type="match status" value="1"/>
</dbReference>
<dbReference type="InterPro" id="IPR003593">
    <property type="entry name" value="AAA+_ATPase"/>
</dbReference>
<evidence type="ECO:0000256" key="2">
    <source>
        <dbReference type="ARBA" id="ARBA00022515"/>
    </source>
</evidence>
<keyword evidence="2 7" id="KW-0639">Primosome</keyword>
<evidence type="ECO:0000256" key="3">
    <source>
        <dbReference type="ARBA" id="ARBA00022705"/>
    </source>
</evidence>
<comment type="caution">
    <text evidence="10">The sequence shown here is derived from an EMBL/GenBank/DDBJ whole genome shotgun (WGS) entry which is preliminary data.</text>
</comment>
<feature type="region of interest" description="Disordered" evidence="8">
    <location>
        <begin position="954"/>
        <end position="979"/>
    </location>
</feature>
<dbReference type="Pfam" id="PF03796">
    <property type="entry name" value="DnaB_C"/>
    <property type="match status" value="1"/>
</dbReference>
<dbReference type="GO" id="GO:0016787">
    <property type="term" value="F:hydrolase activity"/>
    <property type="evidence" value="ECO:0007669"/>
    <property type="project" value="UniProtKB-KW"/>
</dbReference>
<keyword evidence="3 7" id="KW-0235">DNA replication</keyword>
<evidence type="ECO:0000256" key="6">
    <source>
        <dbReference type="ARBA" id="ARBA00023237"/>
    </source>
</evidence>
<comment type="catalytic activity">
    <reaction evidence="7">
        <text>ATP + H2O = ADP + phosphate + H(+)</text>
        <dbReference type="Rhea" id="RHEA:13065"/>
        <dbReference type="ChEBI" id="CHEBI:15377"/>
        <dbReference type="ChEBI" id="CHEBI:15378"/>
        <dbReference type="ChEBI" id="CHEBI:30616"/>
        <dbReference type="ChEBI" id="CHEBI:43474"/>
        <dbReference type="ChEBI" id="CHEBI:456216"/>
        <dbReference type="EC" id="5.6.2.3"/>
    </reaction>
</comment>
<dbReference type="PANTHER" id="PTHR30153">
    <property type="entry name" value="REPLICATIVE DNA HELICASE DNAB"/>
    <property type="match status" value="1"/>
</dbReference>
<dbReference type="GO" id="GO:0005829">
    <property type="term" value="C:cytosol"/>
    <property type="evidence" value="ECO:0007669"/>
    <property type="project" value="TreeGrafter"/>
</dbReference>
<dbReference type="GO" id="GO:0005524">
    <property type="term" value="F:ATP binding"/>
    <property type="evidence" value="ECO:0007669"/>
    <property type="project" value="UniProtKB-UniRule"/>
</dbReference>
<dbReference type="InterPro" id="IPR002933">
    <property type="entry name" value="Peptidase_M20"/>
</dbReference>
<evidence type="ECO:0000256" key="4">
    <source>
        <dbReference type="ARBA" id="ARBA00022729"/>
    </source>
</evidence>
<dbReference type="GO" id="GO:0043139">
    <property type="term" value="F:5'-3' DNA helicase activity"/>
    <property type="evidence" value="ECO:0007669"/>
    <property type="project" value="UniProtKB-EC"/>
</dbReference>
<keyword evidence="7" id="KW-0238">DNA-binding</keyword>
<dbReference type="SUPFAM" id="SSF53187">
    <property type="entry name" value="Zn-dependent exopeptidases"/>
    <property type="match status" value="1"/>
</dbReference>
<dbReference type="AlphaFoldDB" id="A0AAV4FXU4"/>